<feature type="transmembrane region" description="Helical" evidence="1">
    <location>
        <begin position="55"/>
        <end position="80"/>
    </location>
</feature>
<dbReference type="EMBL" id="JBHUDD010000055">
    <property type="protein sequence ID" value="MFD1509801.1"/>
    <property type="molecule type" value="Genomic_DNA"/>
</dbReference>
<comment type="caution">
    <text evidence="2">The sequence shown here is derived from an EMBL/GenBank/DDBJ whole genome shotgun (WGS) entry which is preliminary data.</text>
</comment>
<feature type="transmembrane region" description="Helical" evidence="1">
    <location>
        <begin position="127"/>
        <end position="151"/>
    </location>
</feature>
<name>A0ABW4EGL0_9RHOB</name>
<dbReference type="InterPro" id="IPR018723">
    <property type="entry name" value="DUF2254_membrane"/>
</dbReference>
<gene>
    <name evidence="2" type="ORF">ACFTOW_10330</name>
</gene>
<dbReference type="Proteomes" id="UP001597186">
    <property type="component" value="Unassembled WGS sequence"/>
</dbReference>
<accession>A0ABW4EGL0</accession>
<organism evidence="2 3">
    <name type="scientific">Lacimonas salitolerans</name>
    <dbReference type="NCBI Taxonomy" id="1323750"/>
    <lineage>
        <taxon>Bacteria</taxon>
        <taxon>Pseudomonadati</taxon>
        <taxon>Pseudomonadota</taxon>
        <taxon>Alphaproteobacteria</taxon>
        <taxon>Rhodobacterales</taxon>
        <taxon>Paracoccaceae</taxon>
        <taxon>Lacimonas</taxon>
    </lineage>
</organism>
<keyword evidence="1" id="KW-0812">Transmembrane</keyword>
<evidence type="ECO:0000313" key="2">
    <source>
        <dbReference type="EMBL" id="MFD1509801.1"/>
    </source>
</evidence>
<keyword evidence="1" id="KW-0472">Membrane</keyword>
<keyword evidence="1" id="KW-1133">Transmembrane helix</keyword>
<sequence length="413" mass="44607">MPLMFLRRFARRLWVRVALFALLAVVVSVAATWITQFVPDRLSERIGPDAVMPVLSILASSMLAVSTFSLSIMVSSHRAAAGNATPRIHRILLEDTTTQSVLATFIGAFVYSLTSIILFRADIYPEQAAIVIMAVTVAVVVLVIVAMLRWINHLSTLGSMDDSIRTAYELARKSLINLAKNPAFGANPLTDDTVLPNRLTPVPAPESGFVQLVDVAALQACTEGEAGAGRLIYIDRPPGRHVLTGQPLAHVSGDVTPDQIRRIAHCFVTGDLRSHEQDAEFGLLVLSEISSKALSPGINDPGTSIEVVTRLETLLWEYAIADHKTPPQQYPNVFSPVPSAERLIDAGFAATARDGAGVIEVAVQLRQALLELANAPRMDIQSAAQAMADRALSYADAALPLPVEKDRLRATQL</sequence>
<evidence type="ECO:0000256" key="1">
    <source>
        <dbReference type="SAM" id="Phobius"/>
    </source>
</evidence>
<dbReference type="Pfam" id="PF10011">
    <property type="entry name" value="DUF2254"/>
    <property type="match status" value="1"/>
</dbReference>
<keyword evidence="3" id="KW-1185">Reference proteome</keyword>
<protein>
    <submittedName>
        <fullName evidence="2">DUF2254 domain-containing protein</fullName>
    </submittedName>
</protein>
<feature type="transmembrane region" description="Helical" evidence="1">
    <location>
        <begin position="101"/>
        <end position="121"/>
    </location>
</feature>
<reference evidence="3" key="1">
    <citation type="journal article" date="2019" name="Int. J. Syst. Evol. Microbiol.">
        <title>The Global Catalogue of Microorganisms (GCM) 10K type strain sequencing project: providing services to taxonomists for standard genome sequencing and annotation.</title>
        <authorList>
            <consortium name="The Broad Institute Genomics Platform"/>
            <consortium name="The Broad Institute Genome Sequencing Center for Infectious Disease"/>
            <person name="Wu L."/>
            <person name="Ma J."/>
        </authorList>
    </citation>
    <scope>NUCLEOTIDE SEQUENCE [LARGE SCALE GENOMIC DNA]</scope>
    <source>
        <strain evidence="3">CGMCC 1.12477</strain>
    </source>
</reference>
<evidence type="ECO:0000313" key="3">
    <source>
        <dbReference type="Proteomes" id="UP001597186"/>
    </source>
</evidence>
<proteinExistence type="predicted"/>